<dbReference type="InterPro" id="IPR000757">
    <property type="entry name" value="Beta-glucanase-like"/>
</dbReference>
<keyword evidence="3" id="KW-0378">Hydrolase</keyword>
<dbReference type="SUPFAM" id="SSF49899">
    <property type="entry name" value="Concanavalin A-like lectins/glucanases"/>
    <property type="match status" value="1"/>
</dbReference>
<dbReference type="PROSITE" id="PS01034">
    <property type="entry name" value="GH16_1"/>
    <property type="match status" value="1"/>
</dbReference>
<reference evidence="7 8" key="1">
    <citation type="submission" date="2016-10" db="EMBL/GenBank/DDBJ databases">
        <authorList>
            <person name="de Groot N.N."/>
        </authorList>
    </citation>
    <scope>NUCLEOTIDE SEQUENCE [LARGE SCALE GENOMIC DNA]</scope>
    <source>
        <strain evidence="7 8">DSM 43019</strain>
    </source>
</reference>
<feature type="domain" description="F5/8 type C" evidence="5">
    <location>
        <begin position="173"/>
        <end position="316"/>
    </location>
</feature>
<accession>A0A1I2KSP7</accession>
<keyword evidence="4" id="KW-0326">Glycosidase</keyword>
<evidence type="ECO:0000256" key="2">
    <source>
        <dbReference type="ARBA" id="ARBA00022729"/>
    </source>
</evidence>
<feature type="domain" description="GH16" evidence="6">
    <location>
        <begin position="314"/>
        <end position="571"/>
    </location>
</feature>
<proteinExistence type="inferred from homology"/>
<dbReference type="Pfam" id="PF00754">
    <property type="entry name" value="F5_F8_type_C"/>
    <property type="match status" value="1"/>
</dbReference>
<evidence type="ECO:0000313" key="8">
    <source>
        <dbReference type="Proteomes" id="UP000199645"/>
    </source>
</evidence>
<dbReference type="PANTHER" id="PTHR10963">
    <property type="entry name" value="GLYCOSYL HYDROLASE-RELATED"/>
    <property type="match status" value="1"/>
</dbReference>
<dbReference type="Gene3D" id="2.60.120.200">
    <property type="match status" value="1"/>
</dbReference>
<dbReference type="SUPFAM" id="SSF49785">
    <property type="entry name" value="Galactose-binding domain-like"/>
    <property type="match status" value="2"/>
</dbReference>
<dbReference type="GO" id="GO:0004553">
    <property type="term" value="F:hydrolase activity, hydrolyzing O-glycosyl compounds"/>
    <property type="evidence" value="ECO:0007669"/>
    <property type="project" value="InterPro"/>
</dbReference>
<dbReference type="CDD" id="cd08023">
    <property type="entry name" value="GH16_laminarinase_like"/>
    <property type="match status" value="1"/>
</dbReference>
<evidence type="ECO:0000256" key="1">
    <source>
        <dbReference type="ARBA" id="ARBA00006865"/>
    </source>
</evidence>
<evidence type="ECO:0000256" key="3">
    <source>
        <dbReference type="ARBA" id="ARBA00022801"/>
    </source>
</evidence>
<dbReference type="STRING" id="35752.SAMN05421541_11850"/>
<gene>
    <name evidence="7" type="ORF">SAMN05421541_11850</name>
</gene>
<protein>
    <submittedName>
        <fullName evidence="7">F5/8 type C domain-containing protein</fullName>
    </submittedName>
</protein>
<dbReference type="InterPro" id="IPR008263">
    <property type="entry name" value="GH16_AS"/>
</dbReference>
<dbReference type="InterPro" id="IPR008979">
    <property type="entry name" value="Galactose-bd-like_sf"/>
</dbReference>
<keyword evidence="8" id="KW-1185">Reference proteome</keyword>
<dbReference type="OrthoDB" id="9809583at2"/>
<dbReference type="PROSITE" id="PS50022">
    <property type="entry name" value="FA58C_3"/>
    <property type="match status" value="2"/>
</dbReference>
<dbReference type="InterPro" id="IPR013320">
    <property type="entry name" value="ConA-like_dom_sf"/>
</dbReference>
<dbReference type="AlphaFoldDB" id="A0A1I2KSP7"/>
<dbReference type="GO" id="GO:0005975">
    <property type="term" value="P:carbohydrate metabolic process"/>
    <property type="evidence" value="ECO:0007669"/>
    <property type="project" value="InterPro"/>
</dbReference>
<comment type="similarity">
    <text evidence="1">Belongs to the glycosyl hydrolase 16 family.</text>
</comment>
<dbReference type="InterPro" id="IPR050546">
    <property type="entry name" value="Glycosyl_Hydrlase_16"/>
</dbReference>
<evidence type="ECO:0000313" key="7">
    <source>
        <dbReference type="EMBL" id="SFF69368.1"/>
    </source>
</evidence>
<name>A0A1I2KSP7_9ACTN</name>
<dbReference type="PROSITE" id="PS51762">
    <property type="entry name" value="GH16_2"/>
    <property type="match status" value="1"/>
</dbReference>
<evidence type="ECO:0000259" key="5">
    <source>
        <dbReference type="PROSITE" id="PS50022"/>
    </source>
</evidence>
<dbReference type="Gene3D" id="2.60.120.260">
    <property type="entry name" value="Galactose-binding domain-like"/>
    <property type="match status" value="2"/>
</dbReference>
<dbReference type="EMBL" id="FONV01000018">
    <property type="protein sequence ID" value="SFF69368.1"/>
    <property type="molecule type" value="Genomic_DNA"/>
</dbReference>
<evidence type="ECO:0000256" key="4">
    <source>
        <dbReference type="ARBA" id="ARBA00023295"/>
    </source>
</evidence>
<sequence length="571" mass="62223">MITPARQRPRSGRTRRIALAVGLAGLMAGFVAVTSGPASAAEVLVSQGKAATASSTEAAGAYLASEAVDGNNGTRWASAYSATQWFQVDLGASTAVSRIAINWEAAYARAFTIQFSTNNSTWTQAYATTTGAGGQQSITVSGTARYVRINLTQRALEAYGYSFWEFQVYSGNGDTPPDGTTRLLSYGKPALASTWQNDVNCNPCSPDKAFDNDPASRWATSSTNGWVDPGWISVDLGATAQISQVVLQWDPAYARSYQLQVSPDNVNWTTFYSTTTGDGLKDVVNATGTGRYVRMYGTARSSAYGYSLWEFSVYGTGGNPTAPPARPADPTFPATRLVFSDEFNGAAGSKPDTAKWTYDPGVPQNGEIQYYTPNSENASMNGQGSLVIEARRQDYQGRQYTSHRMNTGNKFSVQYGRIEARVKVPKGNGLWPAFWLMGDDFLQGRPWPYNGEIDIMEVLGRNTSEAYSTLHAPAYNGAGGYGQKYATVDLSQDFHVWAAEWDSKGIRFFLDGRLVFDAAKETVENTRGPWIYDHKFYLILNLAVGGDFPGPIDATTPFPSQMLVDYVRVYQ</sequence>
<dbReference type="Pfam" id="PF22633">
    <property type="entry name" value="F5_F8_type_C_2"/>
    <property type="match status" value="1"/>
</dbReference>
<dbReference type="Pfam" id="PF00722">
    <property type="entry name" value="Glyco_hydro_16"/>
    <property type="match status" value="1"/>
</dbReference>
<dbReference type="PANTHER" id="PTHR10963:SF55">
    <property type="entry name" value="GLYCOSIDE HYDROLASE FAMILY 16 PROTEIN"/>
    <property type="match status" value="1"/>
</dbReference>
<organism evidence="7 8">
    <name type="scientific">Actinoplanes philippinensis</name>
    <dbReference type="NCBI Taxonomy" id="35752"/>
    <lineage>
        <taxon>Bacteria</taxon>
        <taxon>Bacillati</taxon>
        <taxon>Actinomycetota</taxon>
        <taxon>Actinomycetes</taxon>
        <taxon>Micromonosporales</taxon>
        <taxon>Micromonosporaceae</taxon>
        <taxon>Actinoplanes</taxon>
    </lineage>
</organism>
<keyword evidence="2" id="KW-0732">Signal</keyword>
<dbReference type="Proteomes" id="UP000199645">
    <property type="component" value="Unassembled WGS sequence"/>
</dbReference>
<feature type="domain" description="F5/8 type C" evidence="5">
    <location>
        <begin position="33"/>
        <end position="171"/>
    </location>
</feature>
<evidence type="ECO:0000259" key="6">
    <source>
        <dbReference type="PROSITE" id="PS51762"/>
    </source>
</evidence>
<dbReference type="InterPro" id="IPR000421">
    <property type="entry name" value="FA58C"/>
</dbReference>